<proteinExistence type="inferred from homology"/>
<keyword evidence="3 11" id="KW-0479">Metal-binding</keyword>
<dbReference type="GO" id="GO:0016879">
    <property type="term" value="F:ligase activity, forming carbon-nitrogen bonds"/>
    <property type="evidence" value="ECO:0007669"/>
    <property type="project" value="UniProtKB-UniRule"/>
</dbReference>
<evidence type="ECO:0000256" key="3">
    <source>
        <dbReference type="ARBA" id="ARBA00022723"/>
    </source>
</evidence>
<evidence type="ECO:0000256" key="5">
    <source>
        <dbReference type="ARBA" id="ARBA00022785"/>
    </source>
</evidence>
<keyword evidence="4 11" id="KW-0547">Nucleotide-binding</keyword>
<name>A0A0R2X7F2_9BACT</name>
<evidence type="ECO:0000313" key="12">
    <source>
        <dbReference type="EMBL" id="KRP32005.1"/>
    </source>
</evidence>
<evidence type="ECO:0000256" key="11">
    <source>
        <dbReference type="HAMAP-Rule" id="MF_01633"/>
    </source>
</evidence>
<dbReference type="GO" id="GO:0008616">
    <property type="term" value="P:tRNA queuosine(34) biosynthetic process"/>
    <property type="evidence" value="ECO:0007669"/>
    <property type="project" value="UniProtKB-UniRule"/>
</dbReference>
<comment type="pathway">
    <text evidence="1 11">Purine metabolism; 7-cyano-7-deazaguanine biosynthesis.</text>
</comment>
<reference evidence="12 13" key="1">
    <citation type="submission" date="2015-10" db="EMBL/GenBank/DDBJ databases">
        <title>Metagenome-Assembled Genomes uncover a global brackish microbiome.</title>
        <authorList>
            <person name="Hugerth L.W."/>
            <person name="Larsson J."/>
            <person name="Alneberg J."/>
            <person name="Lindh M.V."/>
            <person name="Legrand C."/>
            <person name="Pinhassi J."/>
            <person name="Andersson A.F."/>
        </authorList>
    </citation>
    <scope>NUCLEOTIDE SEQUENCE [LARGE SCALE GENOMIC DNA]</scope>
    <source>
        <strain evidence="12">BACL9 MAG-120820-bin42</strain>
    </source>
</reference>
<comment type="caution">
    <text evidence="12">The sequence shown here is derived from an EMBL/GenBank/DDBJ whole genome shotgun (WGS) entry which is preliminary data.</text>
</comment>
<dbReference type="EC" id="6.3.4.20" evidence="9 11"/>
<dbReference type="InterPro" id="IPR018317">
    <property type="entry name" value="QueC"/>
</dbReference>
<evidence type="ECO:0000256" key="10">
    <source>
        <dbReference type="ARBA" id="ARBA00047890"/>
    </source>
</evidence>
<evidence type="ECO:0000256" key="4">
    <source>
        <dbReference type="ARBA" id="ARBA00022741"/>
    </source>
</evidence>
<evidence type="ECO:0000256" key="8">
    <source>
        <dbReference type="ARBA" id="ARBA00037993"/>
    </source>
</evidence>
<keyword evidence="7 11" id="KW-0067">ATP-binding</keyword>
<evidence type="ECO:0000313" key="13">
    <source>
        <dbReference type="Proteomes" id="UP000051557"/>
    </source>
</evidence>
<keyword evidence="6 11" id="KW-0862">Zinc</keyword>
<evidence type="ECO:0000256" key="1">
    <source>
        <dbReference type="ARBA" id="ARBA00005061"/>
    </source>
</evidence>
<dbReference type="InterPro" id="IPR014729">
    <property type="entry name" value="Rossmann-like_a/b/a_fold"/>
</dbReference>
<dbReference type="Gene3D" id="3.40.50.620">
    <property type="entry name" value="HUPs"/>
    <property type="match status" value="1"/>
</dbReference>
<dbReference type="PIRSF" id="PIRSF006293">
    <property type="entry name" value="ExsB"/>
    <property type="match status" value="1"/>
</dbReference>
<dbReference type="GO" id="GO:0005524">
    <property type="term" value="F:ATP binding"/>
    <property type="evidence" value="ECO:0007669"/>
    <property type="project" value="UniProtKB-UniRule"/>
</dbReference>
<accession>A0A0R2X7F2</accession>
<comment type="function">
    <text evidence="11">Catalyzes the ATP-dependent conversion of 7-carboxy-7-deazaguanine (CDG) to 7-cyano-7-deazaguanine (preQ(0)).</text>
</comment>
<comment type="catalytic activity">
    <reaction evidence="10 11">
        <text>7-carboxy-7-carbaguanine + NH4(+) + 2 ATP = 7-cyano-7-carbaguanine + 2 AMP + 2 diphosphate + 2 H(+)</text>
        <dbReference type="Rhea" id="RHEA:27982"/>
        <dbReference type="ChEBI" id="CHEBI:15378"/>
        <dbReference type="ChEBI" id="CHEBI:28938"/>
        <dbReference type="ChEBI" id="CHEBI:30616"/>
        <dbReference type="ChEBI" id="CHEBI:33019"/>
        <dbReference type="ChEBI" id="CHEBI:45075"/>
        <dbReference type="ChEBI" id="CHEBI:61036"/>
        <dbReference type="ChEBI" id="CHEBI:456215"/>
        <dbReference type="EC" id="6.3.4.20"/>
    </reaction>
</comment>
<evidence type="ECO:0000256" key="6">
    <source>
        <dbReference type="ARBA" id="ARBA00022833"/>
    </source>
</evidence>
<sequence length="211" mass="22849">MAATEKVVAALSFDYGAKHNSRELPCAADQCRSLRIPNRIVSLNFMADAFKSDLLKSGGKIPDGHYEEQSMKKTVVPFRNGVFLSLGTGYAESLGAEAIAIAAHAGDHTIYPDCREDFLKPMAQAMGTGTYAHIQLLRPFVSMDKTAIVRRGAELKVDYARTWSCYKGGLLHCGTCGTCIERREAFLLAGVPDPTPYVNTPAIPPKPAPVS</sequence>
<keyword evidence="5 11" id="KW-0671">Queuosine biosynthesis</keyword>
<feature type="binding site" evidence="11">
    <location>
        <position position="179"/>
    </location>
    <ligand>
        <name>Zn(2+)</name>
        <dbReference type="ChEBI" id="CHEBI:29105"/>
    </ligand>
</feature>
<dbReference type="GO" id="GO:0008270">
    <property type="term" value="F:zinc ion binding"/>
    <property type="evidence" value="ECO:0007669"/>
    <property type="project" value="UniProtKB-UniRule"/>
</dbReference>
<evidence type="ECO:0000256" key="7">
    <source>
        <dbReference type="ARBA" id="ARBA00022840"/>
    </source>
</evidence>
<organism evidence="12 13">
    <name type="scientific">Verrucomicrobia subdivision 6 bacterium BACL9 MAG-120820-bin42</name>
    <dbReference type="NCBI Taxonomy" id="1655634"/>
    <lineage>
        <taxon>Bacteria</taxon>
        <taxon>Pseudomonadati</taxon>
        <taxon>Verrucomicrobiota</taxon>
        <taxon>Verrucomicrobiia</taxon>
        <taxon>Verrucomicrobiales</taxon>
        <taxon>Verrucomicrobia subdivision 6</taxon>
    </lineage>
</organism>
<dbReference type="CDD" id="cd01995">
    <property type="entry name" value="QueC-like"/>
    <property type="match status" value="1"/>
</dbReference>
<dbReference type="PANTHER" id="PTHR42914">
    <property type="entry name" value="7-CYANO-7-DEAZAGUANINE SYNTHASE"/>
    <property type="match status" value="1"/>
</dbReference>
<feature type="binding site" evidence="11">
    <location>
        <position position="173"/>
    </location>
    <ligand>
        <name>Zn(2+)</name>
        <dbReference type="ChEBI" id="CHEBI:29105"/>
    </ligand>
</feature>
<gene>
    <name evidence="11" type="primary">queC</name>
    <name evidence="12" type="ORF">ABS32_05240</name>
</gene>
<comment type="cofactor">
    <cofactor evidence="11">
        <name>Zn(2+)</name>
        <dbReference type="ChEBI" id="CHEBI:29105"/>
    </cofactor>
    <text evidence="11">Binds 1 zinc ion per subunit.</text>
</comment>
<dbReference type="EMBL" id="LIDM01000193">
    <property type="protein sequence ID" value="KRP32005.1"/>
    <property type="molecule type" value="Genomic_DNA"/>
</dbReference>
<dbReference type="Proteomes" id="UP000051557">
    <property type="component" value="Unassembled WGS sequence"/>
</dbReference>
<comment type="caution">
    <text evidence="11">Lacks conserved residue(s) required for the propagation of feature annotation.</text>
</comment>
<dbReference type="AlphaFoldDB" id="A0A0R2X7F2"/>
<evidence type="ECO:0000256" key="2">
    <source>
        <dbReference type="ARBA" id="ARBA00022598"/>
    </source>
</evidence>
<comment type="similarity">
    <text evidence="8 11">Belongs to the QueC family.</text>
</comment>
<dbReference type="UniPathway" id="UPA00391"/>
<evidence type="ECO:0000256" key="9">
    <source>
        <dbReference type="ARBA" id="ARBA00039149"/>
    </source>
</evidence>
<dbReference type="HAMAP" id="MF_01633">
    <property type="entry name" value="QueC"/>
    <property type="match status" value="1"/>
</dbReference>
<feature type="binding site" evidence="11">
    <location>
        <position position="165"/>
    </location>
    <ligand>
        <name>Zn(2+)</name>
        <dbReference type="ChEBI" id="CHEBI:29105"/>
    </ligand>
</feature>
<dbReference type="Pfam" id="PF06508">
    <property type="entry name" value="QueC"/>
    <property type="match status" value="1"/>
</dbReference>
<feature type="binding site" evidence="11">
    <location>
        <position position="176"/>
    </location>
    <ligand>
        <name>Zn(2+)</name>
        <dbReference type="ChEBI" id="CHEBI:29105"/>
    </ligand>
</feature>
<dbReference type="PANTHER" id="PTHR42914:SF1">
    <property type="entry name" value="7-CYANO-7-DEAZAGUANINE SYNTHASE"/>
    <property type="match status" value="1"/>
</dbReference>
<keyword evidence="2 11" id="KW-0436">Ligase</keyword>
<dbReference type="SUPFAM" id="SSF52402">
    <property type="entry name" value="Adenine nucleotide alpha hydrolases-like"/>
    <property type="match status" value="1"/>
</dbReference>
<dbReference type="NCBIfam" id="TIGR00364">
    <property type="entry name" value="7-cyano-7-deazaguanine synthase QueC"/>
    <property type="match status" value="1"/>
</dbReference>
<protein>
    <recommendedName>
        <fullName evidence="9 11">7-cyano-7-deazaguanine synthase</fullName>
        <ecNumber evidence="9 11">6.3.4.20</ecNumber>
    </recommendedName>
    <alternativeName>
        <fullName evidence="11">7-cyano-7-carbaguanine synthase</fullName>
    </alternativeName>
    <alternativeName>
        <fullName evidence="11">PreQ(0) synthase</fullName>
    </alternativeName>
    <alternativeName>
        <fullName evidence="11">Queuosine biosynthesis protein QueC</fullName>
    </alternativeName>
</protein>